<dbReference type="GeneID" id="119738080"/>
<evidence type="ECO:0000313" key="4">
    <source>
        <dbReference type="EnsemblMetazoa" id="XP_038068735.1"/>
    </source>
</evidence>
<accession>A0A914AX76</accession>
<dbReference type="InterPro" id="IPR020837">
    <property type="entry name" value="Fibrinogen_CS"/>
</dbReference>
<keyword evidence="1" id="KW-1015">Disulfide bond</keyword>
<dbReference type="PROSITE" id="PS51406">
    <property type="entry name" value="FIBRINOGEN_C_2"/>
    <property type="match status" value="2"/>
</dbReference>
<dbReference type="AlphaFoldDB" id="A0A914AX76"/>
<dbReference type="Pfam" id="PF00147">
    <property type="entry name" value="Fibrinogen_C"/>
    <property type="match status" value="2"/>
</dbReference>
<dbReference type="PROSITE" id="PS50948">
    <property type="entry name" value="PAN"/>
    <property type="match status" value="2"/>
</dbReference>
<dbReference type="Proteomes" id="UP000887568">
    <property type="component" value="Unplaced"/>
</dbReference>
<dbReference type="Pfam" id="PF00024">
    <property type="entry name" value="PAN_1"/>
    <property type="match status" value="2"/>
</dbReference>
<feature type="domain" description="Fibrinogen C-terminal" evidence="3">
    <location>
        <begin position="101"/>
        <end position="287"/>
    </location>
</feature>
<evidence type="ECO:0000313" key="5">
    <source>
        <dbReference type="Proteomes" id="UP000887568"/>
    </source>
</evidence>
<name>A0A914AX76_PATMI</name>
<protein>
    <recommendedName>
        <fullName evidence="6">Fibrinogen C-terminal domain-containing protein</fullName>
    </recommendedName>
</protein>
<dbReference type="InterPro" id="IPR050373">
    <property type="entry name" value="Fibrinogen_C-term_domain"/>
</dbReference>
<dbReference type="EnsemblMetazoa" id="XM_038212807.1">
    <property type="protein sequence ID" value="XP_038068735.1"/>
    <property type="gene ID" value="LOC119738080"/>
</dbReference>
<evidence type="ECO:0000259" key="3">
    <source>
        <dbReference type="PROSITE" id="PS51406"/>
    </source>
</evidence>
<dbReference type="SUPFAM" id="SSF57414">
    <property type="entry name" value="Hairpin loop containing domain-like"/>
    <property type="match status" value="2"/>
</dbReference>
<dbReference type="FunFam" id="3.90.215.10:FF:000001">
    <property type="entry name" value="Tenascin isoform 1"/>
    <property type="match status" value="1"/>
</dbReference>
<feature type="domain" description="Apple" evidence="2">
    <location>
        <begin position="10"/>
        <end position="92"/>
    </location>
</feature>
<keyword evidence="5" id="KW-1185">Reference proteome</keyword>
<dbReference type="GO" id="GO:0005615">
    <property type="term" value="C:extracellular space"/>
    <property type="evidence" value="ECO:0007669"/>
    <property type="project" value="TreeGrafter"/>
</dbReference>
<dbReference type="SMART" id="SM00473">
    <property type="entry name" value="PAN_AP"/>
    <property type="match status" value="2"/>
</dbReference>
<dbReference type="NCBIfam" id="NF040941">
    <property type="entry name" value="GGGWT_bact"/>
    <property type="match status" value="2"/>
</dbReference>
<dbReference type="RefSeq" id="XP_038068735.1">
    <property type="nucleotide sequence ID" value="XM_038212807.1"/>
</dbReference>
<dbReference type="SMART" id="SM00186">
    <property type="entry name" value="FBG"/>
    <property type="match status" value="2"/>
</dbReference>
<dbReference type="PANTHER" id="PTHR19143">
    <property type="entry name" value="FIBRINOGEN/TENASCIN/ANGIOPOEITIN"/>
    <property type="match status" value="1"/>
</dbReference>
<organism evidence="4 5">
    <name type="scientific">Patiria miniata</name>
    <name type="common">Bat star</name>
    <name type="synonym">Asterina miniata</name>
    <dbReference type="NCBI Taxonomy" id="46514"/>
    <lineage>
        <taxon>Eukaryota</taxon>
        <taxon>Metazoa</taxon>
        <taxon>Echinodermata</taxon>
        <taxon>Eleutherozoa</taxon>
        <taxon>Asterozoa</taxon>
        <taxon>Asteroidea</taxon>
        <taxon>Valvatacea</taxon>
        <taxon>Valvatida</taxon>
        <taxon>Asterinidae</taxon>
        <taxon>Patiria</taxon>
    </lineage>
</organism>
<dbReference type="SUPFAM" id="SSF56496">
    <property type="entry name" value="Fibrinogen C-terminal domain-like"/>
    <property type="match status" value="2"/>
</dbReference>
<feature type="domain" description="Apple" evidence="2">
    <location>
        <begin position="287"/>
        <end position="369"/>
    </location>
</feature>
<dbReference type="PANTHER" id="PTHR19143:SF444">
    <property type="entry name" value="PROTEIN SCABROUS"/>
    <property type="match status" value="1"/>
</dbReference>
<dbReference type="Gene3D" id="3.90.215.10">
    <property type="entry name" value="Gamma Fibrinogen, chain A, domain 1"/>
    <property type="match status" value="2"/>
</dbReference>
<sequence>MAASRCKHSCAAGLETRTFYAAENRALRGFTYLNKTARSAIICGRECSMDMHCMSFNFDEGTKLCEKNQATRNEHPGNFSATLGSLYYDADEDTLLYSLSDCSLSRNLSCKLRLDAGCRLSGVYTIYPEGFGNGGLRVYCDMETDGGGWIVFQRRQNGSADFYRNWAAYQSGFGDLSGEFWLGNDNLVTLTADDSQGTWELRVDLEDWDNKTAWARYTDFKLSPGKYNLIYDKYDTKSTAGDSLEYSKGFPFTAMGADNDEWKWNCAKYHKGAWWFNASAFGFEHSCDAGLETRTFHAADNRALRGFTYLNKTARSAIICGRECSIDMHCMSFNFDEGTKLCEINQATRNEHPGNFSATLGSLYYDADEDTPLYSLSDCSLNRYRSCKMLLDAGYRSSDVYTINPEGFGNGSLRVYCDMETDGGGWVVFQRRQDGSVDFWRNWAAYQSGFGNLSGEFWLGNDNLVTLTSDDSQGTWELRVDLEDWDRKTAWARYTDFKLFPGKYNLSYDKYDNKSTAGDSLEYSKGFPFTALGADNDNWKWNCAYQHRGAWWFNSCLRSHLNGIYYPSQHAIADWGISWRTWHPAPYSLKTCGMKIRETGPN</sequence>
<dbReference type="InterPro" id="IPR002181">
    <property type="entry name" value="Fibrinogen_a/b/g_C_dom"/>
</dbReference>
<evidence type="ECO:0008006" key="6">
    <source>
        <dbReference type="Google" id="ProtNLM"/>
    </source>
</evidence>
<reference evidence="4" key="1">
    <citation type="submission" date="2022-11" db="UniProtKB">
        <authorList>
            <consortium name="EnsemblMetazoa"/>
        </authorList>
    </citation>
    <scope>IDENTIFICATION</scope>
</reference>
<dbReference type="OrthoDB" id="6145874at2759"/>
<dbReference type="CDD" id="cd00087">
    <property type="entry name" value="FReD"/>
    <property type="match status" value="2"/>
</dbReference>
<dbReference type="InterPro" id="IPR003609">
    <property type="entry name" value="Pan_app"/>
</dbReference>
<dbReference type="Gene3D" id="4.10.530.10">
    <property type="entry name" value="Gamma-fibrinogen Carboxyl Terminal Fragment, domain 2"/>
    <property type="match status" value="1"/>
</dbReference>
<dbReference type="InterPro" id="IPR014716">
    <property type="entry name" value="Fibrinogen_a/b/g_C_1"/>
</dbReference>
<evidence type="ECO:0000256" key="1">
    <source>
        <dbReference type="ARBA" id="ARBA00023157"/>
    </source>
</evidence>
<feature type="domain" description="Fibrinogen C-terminal" evidence="3">
    <location>
        <begin position="378"/>
        <end position="600"/>
    </location>
</feature>
<evidence type="ECO:0000259" key="2">
    <source>
        <dbReference type="PROSITE" id="PS50948"/>
    </source>
</evidence>
<proteinExistence type="predicted"/>
<dbReference type="InterPro" id="IPR036056">
    <property type="entry name" value="Fibrinogen-like_C"/>
</dbReference>
<dbReference type="PROSITE" id="PS00514">
    <property type="entry name" value="FIBRINOGEN_C_1"/>
    <property type="match status" value="1"/>
</dbReference>